<organism evidence="1">
    <name type="scientific">Anguilla anguilla</name>
    <name type="common">European freshwater eel</name>
    <name type="synonym">Muraena anguilla</name>
    <dbReference type="NCBI Taxonomy" id="7936"/>
    <lineage>
        <taxon>Eukaryota</taxon>
        <taxon>Metazoa</taxon>
        <taxon>Chordata</taxon>
        <taxon>Craniata</taxon>
        <taxon>Vertebrata</taxon>
        <taxon>Euteleostomi</taxon>
        <taxon>Actinopterygii</taxon>
        <taxon>Neopterygii</taxon>
        <taxon>Teleostei</taxon>
        <taxon>Anguilliformes</taxon>
        <taxon>Anguillidae</taxon>
        <taxon>Anguilla</taxon>
    </lineage>
</organism>
<protein>
    <submittedName>
        <fullName evidence="1">Uncharacterized protein</fullName>
    </submittedName>
</protein>
<evidence type="ECO:0000313" key="1">
    <source>
        <dbReference type="EMBL" id="JAH29060.1"/>
    </source>
</evidence>
<name>A0A0E9RKS6_ANGAN</name>
<dbReference type="AlphaFoldDB" id="A0A0E9RKS6"/>
<accession>A0A0E9RKS6</accession>
<dbReference type="EMBL" id="GBXM01079517">
    <property type="protein sequence ID" value="JAH29060.1"/>
    <property type="molecule type" value="Transcribed_RNA"/>
</dbReference>
<proteinExistence type="predicted"/>
<reference evidence="1" key="1">
    <citation type="submission" date="2014-11" db="EMBL/GenBank/DDBJ databases">
        <authorList>
            <person name="Amaro Gonzalez C."/>
        </authorList>
    </citation>
    <scope>NUCLEOTIDE SEQUENCE</scope>
</reference>
<reference evidence="1" key="2">
    <citation type="journal article" date="2015" name="Fish Shellfish Immunol.">
        <title>Early steps in the European eel (Anguilla anguilla)-Vibrio vulnificus interaction in the gills: Role of the RtxA13 toxin.</title>
        <authorList>
            <person name="Callol A."/>
            <person name="Pajuelo D."/>
            <person name="Ebbesson L."/>
            <person name="Teles M."/>
            <person name="MacKenzie S."/>
            <person name="Amaro C."/>
        </authorList>
    </citation>
    <scope>NUCLEOTIDE SEQUENCE</scope>
</reference>
<sequence length="87" mass="9916">MRYCLPKVKNYEHFHILDRLDIAVLIFEPGTLPLITWFTRIATNFKGFTVFVCIGLRAVVSQGVSENHHIWSGRGGGCELHLRSSPF</sequence>